<evidence type="ECO:0000313" key="3">
    <source>
        <dbReference type="EMBL" id="MFD1663463.1"/>
    </source>
</evidence>
<keyword evidence="1" id="KW-0238">DNA-binding</keyword>
<evidence type="ECO:0000313" key="4">
    <source>
        <dbReference type="Proteomes" id="UP001597261"/>
    </source>
</evidence>
<dbReference type="Proteomes" id="UP001597261">
    <property type="component" value="Unassembled WGS sequence"/>
</dbReference>
<evidence type="ECO:0000256" key="1">
    <source>
        <dbReference type="ARBA" id="ARBA00023125"/>
    </source>
</evidence>
<sequence length="94" mass="10038">MGRHPGGRLGAGLLRDQAHPYQGTGLQLIPAGNPGAVAVHVDPAYASRTCAECGRIDEANRLSQAWSACRSCGFVDHPDRNGSCNIRAQARELW</sequence>
<reference evidence="4" key="1">
    <citation type="journal article" date="2019" name="Int. J. Syst. Evol. Microbiol.">
        <title>The Global Catalogue of Microorganisms (GCM) 10K type strain sequencing project: providing services to taxonomists for standard genome sequencing and annotation.</title>
        <authorList>
            <consortium name="The Broad Institute Genomics Platform"/>
            <consortium name="The Broad Institute Genome Sequencing Center for Infectious Disease"/>
            <person name="Wu L."/>
            <person name="Ma J."/>
        </authorList>
    </citation>
    <scope>NUCLEOTIDE SEQUENCE [LARGE SCALE GENOMIC DNA]</scope>
    <source>
        <strain evidence="4">CGMCC 1.12470</strain>
    </source>
</reference>
<dbReference type="RefSeq" id="WP_381092278.1">
    <property type="nucleotide sequence ID" value="NZ_JBHUDX010000142.1"/>
</dbReference>
<name>A0ABW4J4I8_9ACTN</name>
<gene>
    <name evidence="3" type="ORF">ACFSL4_36205</name>
</gene>
<evidence type="ECO:0000259" key="2">
    <source>
        <dbReference type="Pfam" id="PF07282"/>
    </source>
</evidence>
<keyword evidence="4" id="KW-1185">Reference proteome</keyword>
<protein>
    <submittedName>
        <fullName evidence="3">Zinc ribbon domain-containing protein</fullName>
    </submittedName>
</protein>
<accession>A0ABW4J4I8</accession>
<dbReference type="EMBL" id="JBHUDX010000142">
    <property type="protein sequence ID" value="MFD1663463.1"/>
    <property type="molecule type" value="Genomic_DNA"/>
</dbReference>
<proteinExistence type="predicted"/>
<organism evidence="3 4">
    <name type="scientific">Streptomyces caeni</name>
    <dbReference type="NCBI Taxonomy" id="2307231"/>
    <lineage>
        <taxon>Bacteria</taxon>
        <taxon>Bacillati</taxon>
        <taxon>Actinomycetota</taxon>
        <taxon>Actinomycetes</taxon>
        <taxon>Kitasatosporales</taxon>
        <taxon>Streptomycetaceae</taxon>
        <taxon>Streptomyces</taxon>
    </lineage>
</organism>
<comment type="caution">
    <text evidence="3">The sequence shown here is derived from an EMBL/GenBank/DDBJ whole genome shotgun (WGS) entry which is preliminary data.</text>
</comment>
<dbReference type="InterPro" id="IPR010095">
    <property type="entry name" value="Cas12f1-like_TNB"/>
</dbReference>
<dbReference type="Pfam" id="PF07282">
    <property type="entry name" value="Cas12f1-like_TNB"/>
    <property type="match status" value="1"/>
</dbReference>
<feature type="domain" description="Cas12f1-like TNB" evidence="2">
    <location>
        <begin position="36"/>
        <end position="86"/>
    </location>
</feature>